<evidence type="ECO:0000313" key="3">
    <source>
        <dbReference type="EMBL" id="MFC4244280.1"/>
    </source>
</evidence>
<evidence type="ECO:0000256" key="2">
    <source>
        <dbReference type="ARBA" id="ARBA00023002"/>
    </source>
</evidence>
<dbReference type="PANTHER" id="PTHR43669">
    <property type="entry name" value="5-KETO-D-GLUCONATE 5-REDUCTASE"/>
    <property type="match status" value="1"/>
</dbReference>
<reference evidence="4" key="1">
    <citation type="journal article" date="2019" name="Int. J. Syst. Evol. Microbiol.">
        <title>The Global Catalogue of Microorganisms (GCM) 10K type strain sequencing project: providing services to taxonomists for standard genome sequencing and annotation.</title>
        <authorList>
            <consortium name="The Broad Institute Genomics Platform"/>
            <consortium name="The Broad Institute Genome Sequencing Center for Infectious Disease"/>
            <person name="Wu L."/>
            <person name="Ma J."/>
        </authorList>
    </citation>
    <scope>NUCLEOTIDE SEQUENCE [LARGE SCALE GENOMIC DNA]</scope>
    <source>
        <strain evidence="4">CGMCC 1.10363</strain>
    </source>
</reference>
<gene>
    <name evidence="3" type="ORF">ACFOYW_12940</name>
</gene>
<evidence type="ECO:0000256" key="1">
    <source>
        <dbReference type="ARBA" id="ARBA00006484"/>
    </source>
</evidence>
<sequence length="250" mass="27288">MTTRRIVVIGGTSVIAQHVLRAWLAAGPASVHLIGRHAQRLQDVQRDLTVRHPESHFTFEAVDLVDVDEIDRTVARMVARTVDAGEPDIVLIAHGSLGSQETAQQDLRAAHEQLVVTGVSPALWLEAFADRMTHGTLAIVGSVAGDRGRRSNYLYGAGKSLIEHVAQGLQHRFASTELHIVLIKPGPTRTPMTDQLAQFGARLADVQDVAERIAAAVIARRPVVYAPAVWRPIMAAVRSIPRPIFNRLDL</sequence>
<dbReference type="InterPro" id="IPR036291">
    <property type="entry name" value="NAD(P)-bd_dom_sf"/>
</dbReference>
<keyword evidence="2" id="KW-0560">Oxidoreductase</keyword>
<dbReference type="Pfam" id="PF00106">
    <property type="entry name" value="adh_short"/>
    <property type="match status" value="1"/>
</dbReference>
<dbReference type="Gene3D" id="3.40.50.720">
    <property type="entry name" value="NAD(P)-binding Rossmann-like Domain"/>
    <property type="match status" value="1"/>
</dbReference>
<evidence type="ECO:0000313" key="4">
    <source>
        <dbReference type="Proteomes" id="UP001595900"/>
    </source>
</evidence>
<keyword evidence="4" id="KW-1185">Reference proteome</keyword>
<dbReference type="SUPFAM" id="SSF51735">
    <property type="entry name" value="NAD(P)-binding Rossmann-fold domains"/>
    <property type="match status" value="1"/>
</dbReference>
<comment type="caution">
    <text evidence="3">The sequence shown here is derived from an EMBL/GenBank/DDBJ whole genome shotgun (WGS) entry which is preliminary data.</text>
</comment>
<comment type="similarity">
    <text evidence="1">Belongs to the short-chain dehydrogenases/reductases (SDR) family.</text>
</comment>
<accession>A0ABV8Q9W8</accession>
<dbReference type="Proteomes" id="UP001595900">
    <property type="component" value="Unassembled WGS sequence"/>
</dbReference>
<dbReference type="PANTHER" id="PTHR43669:SF6">
    <property type="entry name" value="DECAPRENYLPHOSPHORYL-2-KETO-BETA-D-ERYTHRO-PENTOSE REDUCTASE"/>
    <property type="match status" value="1"/>
</dbReference>
<organism evidence="3 4">
    <name type="scientific">Gryllotalpicola reticulitermitis</name>
    <dbReference type="NCBI Taxonomy" id="1184153"/>
    <lineage>
        <taxon>Bacteria</taxon>
        <taxon>Bacillati</taxon>
        <taxon>Actinomycetota</taxon>
        <taxon>Actinomycetes</taxon>
        <taxon>Micrococcales</taxon>
        <taxon>Microbacteriaceae</taxon>
        <taxon>Gryllotalpicola</taxon>
    </lineage>
</organism>
<proteinExistence type="inferred from homology"/>
<protein>
    <submittedName>
        <fullName evidence="3">SDR family NAD(P)-dependent oxidoreductase</fullName>
    </submittedName>
</protein>
<dbReference type="RefSeq" id="WP_390229465.1">
    <property type="nucleotide sequence ID" value="NZ_JBHSCN010000005.1"/>
</dbReference>
<dbReference type="EMBL" id="JBHSCN010000005">
    <property type="protein sequence ID" value="MFC4244280.1"/>
    <property type="molecule type" value="Genomic_DNA"/>
</dbReference>
<dbReference type="InterPro" id="IPR002347">
    <property type="entry name" value="SDR_fam"/>
</dbReference>
<name>A0ABV8Q9W8_9MICO</name>